<evidence type="ECO:0000313" key="1">
    <source>
        <dbReference type="EMBL" id="PWN47625.1"/>
    </source>
</evidence>
<proteinExistence type="predicted"/>
<dbReference type="EMBL" id="KZ820381">
    <property type="protein sequence ID" value="PWN47625.1"/>
    <property type="molecule type" value="Genomic_DNA"/>
</dbReference>
<accession>A0ACD0NPD9</accession>
<sequence length="939" mass="98622">MSVPGSAEGSTRKRPSFAFWDRQRKTSTNTSFVPPLKAAEERNRDALSASPVRRREDLDESSTGWGGISSIVSLDQEVAERERKSFERRAQEYDIASGGTGFDSMMTQNPSKGAARSSLPLQHFDHFSLPDFTSSAASSVSANSSWTSDRASSLDPPSRRDPELAPGPSRGGLDGASMIRSQSGSVLTSPSRTEVPSHRHSREASSSSSLPRAASKDLGRQYQYDEAQETTTEGEGDSDAATYTRDAARSRRRRQMLRESLRKRTKKRGGLGNQGAKPAQARGESGSDGSSSAWDSGDDEQSDSEDVEEGQSFTPGGRRLRQSRQGGESDPSQSSRRQSIGNSLSGTPKKPGRSGAGDAVNEELVAPSSQEDAVETFFDAPTQKHSETDDLGGTSFLPSPLIPSAGTMTPNRSHSPSNDWVTSSKNASHKLNDPSSSSTLRQDAAKLAVLGHSDRSQGTNHHLPTQNESHGYRTPTASLSVANPLATHSFIPSLSSTDTPSGAARSSSSPYSPLGIPSSPTSSLRNLRSGPLPPPRPSPTAPLPPPPNHSDEAGGSPDSPARGPNPAFLSPRVLTSIGEARSRVRSQSLGQASEALQRTGRSRTQESTITASNDAIARTSSPAAPRESRSASFDGDGPHSRKAYAALISESDSGGPRAASSSLGPSGTIRGRPRGATIGAVPSASAYMTSSGRISVQPKSRPRSLLCNEIVPALDARDTIAKLAPISGSPVPGMAASASSPSDLFGLGAISATSASANTSVSADSNARTISSSATSMSKASIQGSLEGSDEYEDQVSSTSNPRIGHHNNLEKSGGSSGGNVGGEGSSGRKALSSNRSRSGSNTSLLQQVRYPPKSYAAFVIAVVGHHSAGKSTVIKKGLRQFGLSKPNFLSDRGEISWTKPLLLEEQQADIIVAWLILTLSSLIPRPLPLTKPPWFLLT</sequence>
<dbReference type="Proteomes" id="UP000245626">
    <property type="component" value="Unassembled WGS sequence"/>
</dbReference>
<reference evidence="1 2" key="1">
    <citation type="journal article" date="2018" name="Mol. Biol. Evol.">
        <title>Broad Genomic Sampling Reveals a Smut Pathogenic Ancestry of the Fungal Clade Ustilaginomycotina.</title>
        <authorList>
            <person name="Kijpornyongpan T."/>
            <person name="Mondo S.J."/>
            <person name="Barry K."/>
            <person name="Sandor L."/>
            <person name="Lee J."/>
            <person name="Lipzen A."/>
            <person name="Pangilinan J."/>
            <person name="LaButti K."/>
            <person name="Hainaut M."/>
            <person name="Henrissat B."/>
            <person name="Grigoriev I.V."/>
            <person name="Spatafora J.W."/>
            <person name="Aime M.C."/>
        </authorList>
    </citation>
    <scope>NUCLEOTIDE SEQUENCE [LARGE SCALE GENOMIC DNA]</scope>
    <source>
        <strain evidence="1 2">SA 807</strain>
    </source>
</reference>
<name>A0ACD0NPD9_9BASI</name>
<organism evidence="1 2">
    <name type="scientific">Violaceomyces palustris</name>
    <dbReference type="NCBI Taxonomy" id="1673888"/>
    <lineage>
        <taxon>Eukaryota</taxon>
        <taxon>Fungi</taxon>
        <taxon>Dikarya</taxon>
        <taxon>Basidiomycota</taxon>
        <taxon>Ustilaginomycotina</taxon>
        <taxon>Ustilaginomycetes</taxon>
        <taxon>Violaceomycetales</taxon>
        <taxon>Violaceomycetaceae</taxon>
        <taxon>Violaceomyces</taxon>
    </lineage>
</organism>
<evidence type="ECO:0000313" key="2">
    <source>
        <dbReference type="Proteomes" id="UP000245626"/>
    </source>
</evidence>
<keyword evidence="2" id="KW-1185">Reference proteome</keyword>
<protein>
    <submittedName>
        <fullName evidence="1">Uncharacterized protein</fullName>
    </submittedName>
</protein>
<gene>
    <name evidence="1" type="ORF">IE53DRAFT_238698</name>
</gene>